<comment type="caution">
    <text evidence="2">The sequence shown here is derived from an EMBL/GenBank/DDBJ whole genome shotgun (WGS) entry which is preliminary data.</text>
</comment>
<evidence type="ECO:0000256" key="1">
    <source>
        <dbReference type="SAM" id="Phobius"/>
    </source>
</evidence>
<dbReference type="InParanoid" id="D6U6W7"/>
<keyword evidence="1" id="KW-1133">Transmembrane helix</keyword>
<sequence>MTIGTESKREAVAAIRPSRRRHLYVSGLVLRILIALLVSWALVMLFFGAAAISH</sequence>
<keyword evidence="1" id="KW-0812">Transmembrane</keyword>
<dbReference type="AlphaFoldDB" id="D6U6W7"/>
<dbReference type="RefSeq" id="WP_007923483.1">
    <property type="nucleotide sequence ID" value="NZ_ADVG01000005.1"/>
</dbReference>
<name>D6U6W7_KTERA</name>
<gene>
    <name evidence="2" type="ORF">Krac_1344</name>
</gene>
<dbReference type="EMBL" id="ADVG01000005">
    <property type="protein sequence ID" value="EFH80728.1"/>
    <property type="molecule type" value="Genomic_DNA"/>
</dbReference>
<reference evidence="2 3" key="1">
    <citation type="journal article" date="2011" name="Stand. Genomic Sci.">
        <title>Non-contiguous finished genome sequence and contextual data of the filamentous soil bacterium Ktedonobacter racemifer type strain (SOSP1-21).</title>
        <authorList>
            <person name="Chang Y.J."/>
            <person name="Land M."/>
            <person name="Hauser L."/>
            <person name="Chertkov O."/>
            <person name="Del Rio T.G."/>
            <person name="Nolan M."/>
            <person name="Copeland A."/>
            <person name="Tice H."/>
            <person name="Cheng J.F."/>
            <person name="Lucas S."/>
            <person name="Han C."/>
            <person name="Goodwin L."/>
            <person name="Pitluck S."/>
            <person name="Ivanova N."/>
            <person name="Ovchinikova G."/>
            <person name="Pati A."/>
            <person name="Chen A."/>
            <person name="Palaniappan K."/>
            <person name="Mavromatis K."/>
            <person name="Liolios K."/>
            <person name="Brettin T."/>
            <person name="Fiebig A."/>
            <person name="Rohde M."/>
            <person name="Abt B."/>
            <person name="Goker M."/>
            <person name="Detter J.C."/>
            <person name="Woyke T."/>
            <person name="Bristow J."/>
            <person name="Eisen J.A."/>
            <person name="Markowitz V."/>
            <person name="Hugenholtz P."/>
            <person name="Kyrpides N.C."/>
            <person name="Klenk H.P."/>
            <person name="Lapidus A."/>
        </authorList>
    </citation>
    <scope>NUCLEOTIDE SEQUENCE [LARGE SCALE GENOMIC DNA]</scope>
    <source>
        <strain evidence="3">DSM 44963</strain>
    </source>
</reference>
<feature type="transmembrane region" description="Helical" evidence="1">
    <location>
        <begin position="28"/>
        <end position="52"/>
    </location>
</feature>
<evidence type="ECO:0000313" key="2">
    <source>
        <dbReference type="EMBL" id="EFH80728.1"/>
    </source>
</evidence>
<organism evidence="2 3">
    <name type="scientific">Ktedonobacter racemifer DSM 44963</name>
    <dbReference type="NCBI Taxonomy" id="485913"/>
    <lineage>
        <taxon>Bacteria</taxon>
        <taxon>Bacillati</taxon>
        <taxon>Chloroflexota</taxon>
        <taxon>Ktedonobacteria</taxon>
        <taxon>Ktedonobacterales</taxon>
        <taxon>Ktedonobacteraceae</taxon>
        <taxon>Ktedonobacter</taxon>
    </lineage>
</organism>
<keyword evidence="3" id="KW-1185">Reference proteome</keyword>
<dbReference type="Proteomes" id="UP000004508">
    <property type="component" value="Unassembled WGS sequence"/>
</dbReference>
<evidence type="ECO:0000313" key="3">
    <source>
        <dbReference type="Proteomes" id="UP000004508"/>
    </source>
</evidence>
<keyword evidence="1" id="KW-0472">Membrane</keyword>
<proteinExistence type="predicted"/>
<accession>D6U6W7</accession>
<protein>
    <submittedName>
        <fullName evidence="2">Uncharacterized protein</fullName>
    </submittedName>
</protein>